<organism evidence="1 2">
    <name type="scientific">Pyropia yezoensis</name>
    <name type="common">Susabi-nori</name>
    <name type="synonym">Porphyra yezoensis</name>
    <dbReference type="NCBI Taxonomy" id="2788"/>
    <lineage>
        <taxon>Eukaryota</taxon>
        <taxon>Rhodophyta</taxon>
        <taxon>Bangiophyceae</taxon>
        <taxon>Bangiales</taxon>
        <taxon>Bangiaceae</taxon>
        <taxon>Pyropia</taxon>
    </lineage>
</organism>
<comment type="caution">
    <text evidence="1">The sequence shown here is derived from an EMBL/GenBank/DDBJ whole genome shotgun (WGS) entry which is preliminary data.</text>
</comment>
<dbReference type="EMBL" id="CM020618">
    <property type="protein sequence ID" value="KAK1859379.1"/>
    <property type="molecule type" value="Genomic_DNA"/>
</dbReference>
<name>A0ACC3BN75_PYRYE</name>
<dbReference type="Proteomes" id="UP000798662">
    <property type="component" value="Chromosome 1"/>
</dbReference>
<sequence length="905" mass="100269">MESPTATPLVTPTPLPGEGVSVSETLNNRNQSGLLISLIIGFVVLALSLVLYDVLRRLLPAVYYWRNVYAGYTEVAADDEGRPLPSEPMPPRWPLSPIWRAMHMSSSEIQEKFGLDAVMHLRFLRNRCRIFCILFFFTSIVLFPIYAQGPNRRLPDDDPKQVVGILVVSLSNLADDDFRLWFTLVADMLILGMLLLFMYRDMSTFVAKRRVYRAQSMPANYTLLVRDMPMEMASSPTAVRAYWERFFPDTVAAVIIVRDDALYTSIKRRYVAAITRREVAEWRWVHKADRAPDARPQYKYRGSVATRVDAIAYWRAEAARLAALLVELQGSVGAASLAPPTRAAFVVFHERRSAALAAQAYLGHVASQHVVSHAPEPAAVNWPKLARVAWRSPIRKILSLVFVTFLCGVWALIVAAIRSLSDLQAIAQQLAKNSAFEWLEDLVNANEKLTTLLQGTLPPLLLFIVLKLIPVFIRLFVAQERIHARHLVEAKIQNYYTIFLIVATFFTVVISGSIVSQLPEFIENPSNVLTLLAKTVPQQGVFLSNYVLVNAFLGFSILLWNPARLFVRGWLKMFAKTPRQHRNANAIFGWYPYFKLYPISTIIALLAIVYSTLLPLISLFAVIFFGIAYVVAQVSIVYQFTPLFESGGYTYRGAWNGLLYAILLKQFVMTGVFSLFTAKYQAIIEGCSILITLYFTYWCMVRFRGIAKHGSLIETLDTASAAGGCYTSTTPSVAASPPGAFPESSMSRPVLRARVGPPPPPIIYPSISLSPPSDPEVNPSADALPQHFIGLYVPPGFRPLEPVTNLSGVDVHPREDPADDATTAAVAEAVALAAAKDTKALAKRHYSYVWKGAGVGEEYDEARSRVDEAVPDAVFFGKEAGGQPLAASSSSEEQRGGENDAGGVA</sequence>
<evidence type="ECO:0000313" key="2">
    <source>
        <dbReference type="Proteomes" id="UP000798662"/>
    </source>
</evidence>
<evidence type="ECO:0000313" key="1">
    <source>
        <dbReference type="EMBL" id="KAK1859379.1"/>
    </source>
</evidence>
<proteinExistence type="predicted"/>
<protein>
    <submittedName>
        <fullName evidence="1">Uncharacterized protein</fullName>
    </submittedName>
</protein>
<keyword evidence="2" id="KW-1185">Reference proteome</keyword>
<accession>A0ACC3BN75</accession>
<gene>
    <name evidence="1" type="ORF">I4F81_001975</name>
</gene>
<reference evidence="1" key="1">
    <citation type="submission" date="2019-11" db="EMBL/GenBank/DDBJ databases">
        <title>Nori genome reveals adaptations in red seaweeds to the harsh intertidal environment.</title>
        <authorList>
            <person name="Wang D."/>
            <person name="Mao Y."/>
        </authorList>
    </citation>
    <scope>NUCLEOTIDE SEQUENCE</scope>
    <source>
        <tissue evidence="1">Gametophyte</tissue>
    </source>
</reference>